<evidence type="ECO:0000313" key="3">
    <source>
        <dbReference type="Proteomes" id="UP000287972"/>
    </source>
</evidence>
<evidence type="ECO:0008006" key="4">
    <source>
        <dbReference type="Google" id="ProtNLM"/>
    </source>
</evidence>
<protein>
    <recommendedName>
        <fullName evidence="4">Heterokaryon incompatibility domain-containing protein</fullName>
    </recommendedName>
</protein>
<accession>A0A428S6U4</accession>
<feature type="region of interest" description="Disordered" evidence="1">
    <location>
        <begin position="1"/>
        <end position="29"/>
    </location>
</feature>
<dbReference type="Pfam" id="PF26639">
    <property type="entry name" value="Het-6_barrel"/>
    <property type="match status" value="1"/>
</dbReference>
<gene>
    <name evidence="2" type="ORF">CEP51_003290</name>
</gene>
<dbReference type="Proteomes" id="UP000287972">
    <property type="component" value="Unassembled WGS sequence"/>
</dbReference>
<keyword evidence="3" id="KW-1185">Reference proteome</keyword>
<sequence>MAKAFILGSPQKHSRTPRQSSQTTSSPPPWTWQEIFGMFIFAGEVALNPLSPWIVGFAGDTDTCPSPREEHKQAKALKRPSSSAPAYSRLEDGEFRVLVLEPGAKNDDLSCKLCICRHSDKVFYRALSYAWGDPTKVKQVRCNEVLVWLGEADSHSRRVFEYLSLSKWKAFRLNTNWDRIGFDLTIVDQKDFPSAADLASLGELLEKSWFRRLWILQEVALAKRVTLMAGHGRISWDSSLGSIAKDFSASAQTSVKAVLEMWRTRRSMQSWDRHQRPLLSVLLATSSGECSDIRDKIFAVLALASDYSFDRDSDDFGPNYHLSPQEIFKKFAKWCISRGNLNILSCTTRNGLDLTDELGELPSWVPDWTRIYNDVPFIRYMDRLPFNAGQADFLPTIDAPRVTEDDALILSGVTVDVVKEVAPLPPSPIHLGASRNLGSMLLHYKRWLCGCHNMECLGELPNQNLREFFWKTMTAGLDGEGCPATDNVGRWFHDYLRHVEQTESQSQGIGNHSTVSTMGDDVAQLRNGLVMSAVLMWSYKRLPVVTNRGTMALVPENTRNGDIIVVVAGAKVPLVFRKLGESYTVLGEAFAHDVMDGRFLKLLVEHQMKLGGQPDGFALRKYAIR</sequence>
<evidence type="ECO:0000313" key="2">
    <source>
        <dbReference type="EMBL" id="RSL85520.1"/>
    </source>
</evidence>
<evidence type="ECO:0000256" key="1">
    <source>
        <dbReference type="SAM" id="MobiDB-lite"/>
    </source>
</evidence>
<comment type="caution">
    <text evidence="2">The sequence shown here is derived from an EMBL/GenBank/DDBJ whole genome shotgun (WGS) entry which is preliminary data.</text>
</comment>
<dbReference type="PANTHER" id="PTHR24148">
    <property type="entry name" value="ANKYRIN REPEAT DOMAIN-CONTAINING PROTEIN 39 HOMOLOG-RELATED"/>
    <property type="match status" value="1"/>
</dbReference>
<proteinExistence type="predicted"/>
<name>A0A428S6U4_9HYPO</name>
<organism evidence="2 3">
    <name type="scientific">Fusarium floridanum</name>
    <dbReference type="NCBI Taxonomy" id="1325733"/>
    <lineage>
        <taxon>Eukaryota</taxon>
        <taxon>Fungi</taxon>
        <taxon>Dikarya</taxon>
        <taxon>Ascomycota</taxon>
        <taxon>Pezizomycotina</taxon>
        <taxon>Sordariomycetes</taxon>
        <taxon>Hypocreomycetidae</taxon>
        <taxon>Hypocreales</taxon>
        <taxon>Nectriaceae</taxon>
        <taxon>Fusarium</taxon>
        <taxon>Fusarium solani species complex</taxon>
    </lineage>
</organism>
<dbReference type="InterPro" id="IPR052895">
    <property type="entry name" value="HetReg/Transcr_Mod"/>
</dbReference>
<dbReference type="EMBL" id="NKCL01000052">
    <property type="protein sequence ID" value="RSL85520.1"/>
    <property type="molecule type" value="Genomic_DNA"/>
</dbReference>
<dbReference type="PANTHER" id="PTHR24148:SF64">
    <property type="entry name" value="HETEROKARYON INCOMPATIBILITY DOMAIN-CONTAINING PROTEIN"/>
    <property type="match status" value="1"/>
</dbReference>
<dbReference type="AlphaFoldDB" id="A0A428S6U4"/>
<reference evidence="2 3" key="1">
    <citation type="submission" date="2017-06" db="EMBL/GenBank/DDBJ databases">
        <title>Comparative genomic analysis of Ambrosia Fusariam Clade fungi.</title>
        <authorList>
            <person name="Stajich J.E."/>
            <person name="Carrillo J."/>
            <person name="Kijimoto T."/>
            <person name="Eskalen A."/>
            <person name="O'Donnell K."/>
            <person name="Kasson M."/>
        </authorList>
    </citation>
    <scope>NUCLEOTIDE SEQUENCE [LARGE SCALE GENOMIC DNA]</scope>
    <source>
        <strain evidence="2 3">NRRL62606</strain>
    </source>
</reference>
<feature type="region of interest" description="Disordered" evidence="1">
    <location>
        <begin position="64"/>
        <end position="86"/>
    </location>
</feature>